<gene>
    <name evidence="2" type="ORF">KQ657_002668</name>
</gene>
<dbReference type="RefSeq" id="XP_043047431.1">
    <property type="nucleotide sequence ID" value="XM_043193422.1"/>
</dbReference>
<dbReference type="AlphaFoldDB" id="A0A9P7V645"/>
<dbReference type="OrthoDB" id="265761at2759"/>
<evidence type="ECO:0000313" key="3">
    <source>
        <dbReference type="Proteomes" id="UP000790833"/>
    </source>
</evidence>
<dbReference type="InterPro" id="IPR029069">
    <property type="entry name" value="HotDog_dom_sf"/>
</dbReference>
<evidence type="ECO:0000256" key="1">
    <source>
        <dbReference type="ARBA" id="ARBA00038476"/>
    </source>
</evidence>
<proteinExistence type="inferred from homology"/>
<dbReference type="Gene3D" id="3.10.129.10">
    <property type="entry name" value="Hotdog Thioesterase"/>
    <property type="match status" value="1"/>
</dbReference>
<dbReference type="InterPro" id="IPR051490">
    <property type="entry name" value="THEM6_lcsJ_thioesterase"/>
</dbReference>
<dbReference type="Pfam" id="PF13279">
    <property type="entry name" value="4HBT_2"/>
    <property type="match status" value="1"/>
</dbReference>
<accession>A0A9P7V645</accession>
<evidence type="ECO:0000313" key="2">
    <source>
        <dbReference type="EMBL" id="KAG7191879.1"/>
    </source>
</evidence>
<comment type="caution">
    <text evidence="2">The sequence shown here is derived from an EMBL/GenBank/DDBJ whole genome shotgun (WGS) entry which is preliminary data.</text>
</comment>
<dbReference type="Proteomes" id="UP000790833">
    <property type="component" value="Unassembled WGS sequence"/>
</dbReference>
<protein>
    <recommendedName>
        <fullName evidence="4">Thioesterase</fullName>
    </recommendedName>
</protein>
<dbReference type="EMBL" id="JAHMUF010000022">
    <property type="protein sequence ID" value="KAG7191879.1"/>
    <property type="molecule type" value="Genomic_DNA"/>
</dbReference>
<dbReference type="SUPFAM" id="SSF54637">
    <property type="entry name" value="Thioesterase/thiol ester dehydrase-isomerase"/>
    <property type="match status" value="1"/>
</dbReference>
<dbReference type="PANTHER" id="PTHR12475">
    <property type="match status" value="1"/>
</dbReference>
<keyword evidence="3" id="KW-1185">Reference proteome</keyword>
<comment type="similarity">
    <text evidence="1">Belongs to the lcsJ thioesterase family.</text>
</comment>
<dbReference type="GeneID" id="66116042"/>
<dbReference type="PANTHER" id="PTHR12475:SF4">
    <property type="entry name" value="PROTEIN THEM6"/>
    <property type="match status" value="1"/>
</dbReference>
<name>A0A9P7V645_9ASCO</name>
<reference evidence="2" key="1">
    <citation type="submission" date="2021-03" db="EMBL/GenBank/DDBJ databases">
        <authorList>
            <person name="Palmer J.M."/>
        </authorList>
    </citation>
    <scope>NUCLEOTIDE SEQUENCE</scope>
    <source>
        <strain evidence="2">ARV_011</strain>
    </source>
</reference>
<sequence>MVLTVLMFRYRRYVANGRKVPGNTLFKASEYRTYVSPLEIDIYLHKSNSTYFADLDIARTKLVGERFGPLFWNYYDNTNDEFSTRSLSNVPYIPMGSVQATFKKELTLFTRYFIKSRVFAWDSKWMYILSQFVVRHPNTKKETLYCAAVTKYVFKKNGRMTIKPEELIKECGLWNDDVVKENEINYKLVEHMKDIDDIEQVCRNF</sequence>
<organism evidence="2 3">
    <name type="scientific">Scheffersomyces spartinae</name>
    <dbReference type="NCBI Taxonomy" id="45513"/>
    <lineage>
        <taxon>Eukaryota</taxon>
        <taxon>Fungi</taxon>
        <taxon>Dikarya</taxon>
        <taxon>Ascomycota</taxon>
        <taxon>Saccharomycotina</taxon>
        <taxon>Pichiomycetes</taxon>
        <taxon>Debaryomycetaceae</taxon>
        <taxon>Scheffersomyces</taxon>
    </lineage>
</organism>
<evidence type="ECO:0008006" key="4">
    <source>
        <dbReference type="Google" id="ProtNLM"/>
    </source>
</evidence>